<dbReference type="InterPro" id="IPR003382">
    <property type="entry name" value="Flavoprotein"/>
</dbReference>
<keyword evidence="3" id="KW-0479">Metal-binding</keyword>
<feature type="region of interest" description="Phosphopantothenoylcysteine decarboxylase" evidence="3">
    <location>
        <begin position="1"/>
        <end position="199"/>
    </location>
</feature>
<reference evidence="7" key="2">
    <citation type="submission" date="2021-04" db="EMBL/GenBank/DDBJ databases">
        <authorList>
            <person name="Gilroy R."/>
        </authorList>
    </citation>
    <scope>NUCLEOTIDE SEQUENCE</scope>
    <source>
        <strain evidence="7">ChiSxjej5B17-1746</strain>
    </source>
</reference>
<dbReference type="GO" id="GO:0015937">
    <property type="term" value="P:coenzyme A biosynthetic process"/>
    <property type="evidence" value="ECO:0007669"/>
    <property type="project" value="UniProtKB-UniRule"/>
</dbReference>
<dbReference type="EC" id="6.3.2.5" evidence="3"/>
<dbReference type="Gene3D" id="3.40.50.1950">
    <property type="entry name" value="Flavin prenyltransferase-like"/>
    <property type="match status" value="1"/>
</dbReference>
<dbReference type="GO" id="GO:0004633">
    <property type="term" value="F:phosphopantothenoylcysteine decarboxylase activity"/>
    <property type="evidence" value="ECO:0007669"/>
    <property type="project" value="UniProtKB-UniRule"/>
</dbReference>
<keyword evidence="2 3" id="KW-0456">Lyase</keyword>
<dbReference type="PANTHER" id="PTHR14359">
    <property type="entry name" value="HOMO-OLIGOMERIC FLAVIN CONTAINING CYS DECARBOXYLASE FAMILY"/>
    <property type="match status" value="1"/>
</dbReference>
<comment type="pathway">
    <text evidence="3 4">Cofactor biosynthesis; coenzyme A biosynthesis; CoA from (R)-pantothenate: step 3/5.</text>
</comment>
<dbReference type="HAMAP" id="MF_02225">
    <property type="entry name" value="CoaBC"/>
    <property type="match status" value="1"/>
</dbReference>
<dbReference type="GO" id="GO:0015941">
    <property type="term" value="P:pantothenate catabolic process"/>
    <property type="evidence" value="ECO:0007669"/>
    <property type="project" value="InterPro"/>
</dbReference>
<dbReference type="Proteomes" id="UP000824264">
    <property type="component" value="Unassembled WGS sequence"/>
</dbReference>
<evidence type="ECO:0000256" key="1">
    <source>
        <dbReference type="ARBA" id="ARBA00022793"/>
    </source>
</evidence>
<organism evidence="7 8">
    <name type="scientific">Candidatus Bilophila faecipullorum</name>
    <dbReference type="NCBI Taxonomy" id="2838482"/>
    <lineage>
        <taxon>Bacteria</taxon>
        <taxon>Pseudomonadati</taxon>
        <taxon>Thermodesulfobacteriota</taxon>
        <taxon>Desulfovibrionia</taxon>
        <taxon>Desulfovibrionales</taxon>
        <taxon>Desulfovibrionaceae</taxon>
        <taxon>Bilophila</taxon>
    </lineage>
</organism>
<dbReference type="GO" id="GO:0010181">
    <property type="term" value="F:FMN binding"/>
    <property type="evidence" value="ECO:0007669"/>
    <property type="project" value="UniProtKB-UniRule"/>
</dbReference>
<evidence type="ECO:0000256" key="3">
    <source>
        <dbReference type="HAMAP-Rule" id="MF_02225"/>
    </source>
</evidence>
<dbReference type="InterPro" id="IPR036551">
    <property type="entry name" value="Flavin_trans-like"/>
</dbReference>
<dbReference type="InterPro" id="IPR007085">
    <property type="entry name" value="DNA/pantothenate-metab_flavo_C"/>
</dbReference>
<feature type="binding site" evidence="3">
    <location>
        <position position="288"/>
    </location>
    <ligand>
        <name>CTP</name>
        <dbReference type="ChEBI" id="CHEBI:37563"/>
    </ligand>
</feature>
<name>A0A9D1R357_9BACT</name>
<reference evidence="7" key="1">
    <citation type="journal article" date="2021" name="PeerJ">
        <title>Extensive microbial diversity within the chicken gut microbiome revealed by metagenomics and culture.</title>
        <authorList>
            <person name="Gilroy R."/>
            <person name="Ravi A."/>
            <person name="Getino M."/>
            <person name="Pursley I."/>
            <person name="Horton D.L."/>
            <person name="Alikhan N.F."/>
            <person name="Baker D."/>
            <person name="Gharbi K."/>
            <person name="Hall N."/>
            <person name="Watson M."/>
            <person name="Adriaenssens E.M."/>
            <person name="Foster-Nyarko E."/>
            <person name="Jarju S."/>
            <person name="Secka A."/>
            <person name="Antonio M."/>
            <person name="Oren A."/>
            <person name="Chaudhuri R.R."/>
            <person name="La Ragione R."/>
            <person name="Hildebrand F."/>
            <person name="Pallen M.J."/>
        </authorList>
    </citation>
    <scope>NUCLEOTIDE SEQUENCE</scope>
    <source>
        <strain evidence="7">ChiSxjej5B17-1746</strain>
    </source>
</reference>
<dbReference type="EC" id="4.1.1.36" evidence="3"/>
<comment type="similarity">
    <text evidence="3 4">In the N-terminal section; belongs to the HFCD (homo-oligomeric flavin containing Cys decarboxylase) superfamily.</text>
</comment>
<dbReference type="Gene3D" id="3.40.50.10300">
    <property type="entry name" value="CoaB-like"/>
    <property type="match status" value="1"/>
</dbReference>
<dbReference type="AlphaFoldDB" id="A0A9D1R357"/>
<feature type="domain" description="Flavoprotein" evidence="5">
    <location>
        <begin position="15"/>
        <end position="151"/>
    </location>
</feature>
<evidence type="ECO:0000259" key="5">
    <source>
        <dbReference type="Pfam" id="PF02441"/>
    </source>
</evidence>
<evidence type="ECO:0000256" key="2">
    <source>
        <dbReference type="ARBA" id="ARBA00023239"/>
    </source>
</evidence>
<dbReference type="PANTHER" id="PTHR14359:SF6">
    <property type="entry name" value="PHOSPHOPANTOTHENOYLCYSTEINE DECARBOXYLASE"/>
    <property type="match status" value="1"/>
</dbReference>
<comment type="cofactor">
    <cofactor evidence="3">
        <name>Mg(2+)</name>
        <dbReference type="ChEBI" id="CHEBI:18420"/>
    </cofactor>
</comment>
<dbReference type="SUPFAM" id="SSF102645">
    <property type="entry name" value="CoaB-like"/>
    <property type="match status" value="1"/>
</dbReference>
<dbReference type="InterPro" id="IPR035929">
    <property type="entry name" value="CoaB-like_sf"/>
</dbReference>
<comment type="caution">
    <text evidence="7">The sequence shown here is derived from an EMBL/GenBank/DDBJ whole genome shotgun (WGS) entry which is preliminary data.</text>
</comment>
<keyword evidence="1 3" id="KW-0210">Decarboxylase</keyword>
<dbReference type="NCBIfam" id="TIGR00521">
    <property type="entry name" value="coaBC_dfp"/>
    <property type="match status" value="1"/>
</dbReference>
<comment type="pathway">
    <text evidence="3 4">Cofactor biosynthesis; coenzyme A biosynthesis; CoA from (R)-pantothenate: step 2/5.</text>
</comment>
<feature type="binding site" evidence="3">
    <location>
        <position position="355"/>
    </location>
    <ligand>
        <name>CTP</name>
        <dbReference type="ChEBI" id="CHEBI:37563"/>
    </ligand>
</feature>
<protein>
    <recommendedName>
        <fullName evidence="3">Coenzyme A biosynthesis bifunctional protein CoaBC</fullName>
    </recommendedName>
    <alternativeName>
        <fullName evidence="3">DNA/pantothenate metabolism flavoprotein</fullName>
    </alternativeName>
    <alternativeName>
        <fullName evidence="3">Phosphopantothenoylcysteine synthetase/decarboxylase</fullName>
        <shortName evidence="3">PPCS-PPCDC</shortName>
    </alternativeName>
    <domain>
        <recommendedName>
            <fullName evidence="3">Phosphopantothenoylcysteine decarboxylase</fullName>
            <shortName evidence="3">PPC decarboxylase</shortName>
            <shortName evidence="3">PPC-DC</shortName>
            <ecNumber evidence="3">4.1.1.36</ecNumber>
        </recommendedName>
        <alternativeName>
            <fullName evidence="3">CoaC</fullName>
        </alternativeName>
    </domain>
    <domain>
        <recommendedName>
            <fullName evidence="3">Phosphopantothenate--cysteine ligase</fullName>
            <ecNumber evidence="3">6.3.2.5</ecNumber>
        </recommendedName>
        <alternativeName>
            <fullName evidence="3">CoaB</fullName>
        </alternativeName>
        <alternativeName>
            <fullName evidence="3">Phosphopantothenoylcysteine synthetase</fullName>
            <shortName evidence="3">PPC synthetase</shortName>
            <shortName evidence="3">PPC-S</shortName>
        </alternativeName>
    </domain>
</protein>
<evidence type="ECO:0000313" key="8">
    <source>
        <dbReference type="Proteomes" id="UP000824264"/>
    </source>
</evidence>
<dbReference type="GO" id="GO:0071513">
    <property type="term" value="C:phosphopantothenoylcysteine decarboxylase complex"/>
    <property type="evidence" value="ECO:0007669"/>
    <property type="project" value="TreeGrafter"/>
</dbReference>
<comment type="caution">
    <text evidence="3">Lacks conserved residue(s) required for the propagation of feature annotation.</text>
</comment>
<keyword evidence="3" id="KW-0460">Magnesium</keyword>
<comment type="catalytic activity">
    <reaction evidence="3 4">
        <text>N-[(R)-4-phosphopantothenoyl]-L-cysteine + H(+) = (R)-4'-phosphopantetheine + CO2</text>
        <dbReference type="Rhea" id="RHEA:16793"/>
        <dbReference type="ChEBI" id="CHEBI:15378"/>
        <dbReference type="ChEBI" id="CHEBI:16526"/>
        <dbReference type="ChEBI" id="CHEBI:59458"/>
        <dbReference type="ChEBI" id="CHEBI:61723"/>
        <dbReference type="EC" id="4.1.1.36"/>
    </reaction>
</comment>
<comment type="similarity">
    <text evidence="3 4">In the C-terminal section; belongs to the PPC synthetase family.</text>
</comment>
<keyword evidence="3 4" id="KW-0436">Ligase</keyword>
<comment type="function">
    <text evidence="3">Catalyzes two sequential steps in the biosynthesis of coenzyme A. In the first step cysteine is conjugated to 4'-phosphopantothenate to form 4-phosphopantothenoylcysteine. In the second step the latter compound is decarboxylated to form 4'-phosphopantotheine.</text>
</comment>
<comment type="function">
    <text evidence="4">Catalyzes two steps in the biosynthesis of coenzyme A. In the first step cysteine is conjugated to 4'-phosphopantothenate to form 4-phosphopantothenoylcysteine, in the latter compound is decarboxylated to form 4'-phosphopantotheine.</text>
</comment>
<feature type="active site" description="Proton donor" evidence="3">
    <location>
        <position position="168"/>
    </location>
</feature>
<keyword evidence="3 4" id="KW-0285">Flavoprotein</keyword>
<feature type="binding site" evidence="3">
    <location>
        <position position="351"/>
    </location>
    <ligand>
        <name>CTP</name>
        <dbReference type="ChEBI" id="CHEBI:37563"/>
    </ligand>
</feature>
<dbReference type="GO" id="GO:0046872">
    <property type="term" value="F:metal ion binding"/>
    <property type="evidence" value="ECO:0007669"/>
    <property type="project" value="UniProtKB-KW"/>
</dbReference>
<feature type="domain" description="DNA/pantothenate metabolism flavoprotein C-terminal" evidence="6">
    <location>
        <begin position="195"/>
        <end position="405"/>
    </location>
</feature>
<comment type="catalytic activity">
    <reaction evidence="3 4">
        <text>(R)-4'-phosphopantothenate + L-cysteine + CTP = N-[(R)-4-phosphopantothenoyl]-L-cysteine + CMP + diphosphate + H(+)</text>
        <dbReference type="Rhea" id="RHEA:19397"/>
        <dbReference type="ChEBI" id="CHEBI:10986"/>
        <dbReference type="ChEBI" id="CHEBI:15378"/>
        <dbReference type="ChEBI" id="CHEBI:33019"/>
        <dbReference type="ChEBI" id="CHEBI:35235"/>
        <dbReference type="ChEBI" id="CHEBI:37563"/>
        <dbReference type="ChEBI" id="CHEBI:59458"/>
        <dbReference type="ChEBI" id="CHEBI:60377"/>
        <dbReference type="EC" id="6.3.2.5"/>
    </reaction>
</comment>
<proteinExistence type="inferred from homology"/>
<evidence type="ECO:0000259" key="6">
    <source>
        <dbReference type="Pfam" id="PF04127"/>
    </source>
</evidence>
<gene>
    <name evidence="3 7" type="primary">coaBC</name>
    <name evidence="7" type="ORF">H9874_08930</name>
</gene>
<evidence type="ECO:0000256" key="4">
    <source>
        <dbReference type="RuleBase" id="RU364078"/>
    </source>
</evidence>
<dbReference type="Pfam" id="PF02441">
    <property type="entry name" value="Flavoprotein"/>
    <property type="match status" value="1"/>
</dbReference>
<dbReference type="SUPFAM" id="SSF52507">
    <property type="entry name" value="Homo-oligomeric flavin-containing Cys decarboxylases, HFCD"/>
    <property type="match status" value="1"/>
</dbReference>
<feature type="binding site" evidence="3">
    <location>
        <position position="300"/>
    </location>
    <ligand>
        <name>CTP</name>
        <dbReference type="ChEBI" id="CHEBI:37563"/>
    </ligand>
</feature>
<dbReference type="EMBL" id="DXGI01000340">
    <property type="protein sequence ID" value="HIW79252.1"/>
    <property type="molecule type" value="Genomic_DNA"/>
</dbReference>
<dbReference type="GO" id="GO:0004632">
    <property type="term" value="F:phosphopantothenate--cysteine ligase activity"/>
    <property type="evidence" value="ECO:0007669"/>
    <property type="project" value="UniProtKB-UniRule"/>
</dbReference>
<dbReference type="Pfam" id="PF04127">
    <property type="entry name" value="DFP"/>
    <property type="match status" value="1"/>
</dbReference>
<sequence>MDAHLAFRTEGWKGKRLHLGVCGSVAAYRALDLVRQWQDAGLSVSATLTPAAQKFVTPLTFAALGASPVYTAPFDDAQAPTPFAHLEPGQVAQALVIAPASAATIARLAQGQADELLACQALAFRGTPVIAPAMNPAMWSHPATQANIGLLRSRGCAVVEPGCGRTACGDEGQGRLADLREIYLAGLRALAPQDMAGTRVMVTLGPTREHWDGLRFWTNPSTGTMGAAVAVAAWLRGARVEAVCGPGTPWLPAGITRHNVVSARQMLEAASSVWPLCDAGVFTAAVADFSPVPPADAARKFKKSDAPDGFDVHFAPNPDILKTLATSRRPDQKVAGFAAESQGLEDSVRGKLVSKKADLVVGNLLQDGFGTADNTVFVADASGREERWTRLSKTDVAWRLLSWLLSR</sequence>
<dbReference type="InterPro" id="IPR005252">
    <property type="entry name" value="CoaBC"/>
</dbReference>
<feature type="binding site" evidence="3">
    <location>
        <begin position="318"/>
        <end position="321"/>
    </location>
    <ligand>
        <name>CTP</name>
        <dbReference type="ChEBI" id="CHEBI:37563"/>
    </ligand>
</feature>
<keyword evidence="3 4" id="KW-0288">FMN</keyword>
<evidence type="ECO:0000313" key="7">
    <source>
        <dbReference type="EMBL" id="HIW79252.1"/>
    </source>
</evidence>
<feature type="binding site" evidence="3">
    <location>
        <position position="337"/>
    </location>
    <ligand>
        <name>CTP</name>
        <dbReference type="ChEBI" id="CHEBI:37563"/>
    </ligand>
</feature>
<keyword evidence="3" id="KW-0511">Multifunctional enzyme</keyword>
<accession>A0A9D1R357</accession>
<feature type="region of interest" description="Phosphopantothenate--cysteine ligase" evidence="3">
    <location>
        <begin position="200"/>
        <end position="407"/>
    </location>
</feature>
<comment type="cofactor">
    <cofactor evidence="3">
        <name>FMN</name>
        <dbReference type="ChEBI" id="CHEBI:58210"/>
    </cofactor>
    <text evidence="3">Binds 1 FMN per subunit.</text>
</comment>